<protein>
    <submittedName>
        <fullName evidence="1">Uncharacterized protein</fullName>
    </submittedName>
</protein>
<sequence length="255" mass="27506">MDGGLTLPESALRPGHWSLNEMYTRIETAVGWSPCQCLLQFGQSNLSAQTPTKFNRQLQSSRLTWGNNSSVSLSSQLTGHASTGSSFVATTVASPGGAGDGTLTMAEMESGLVLPLPRSAMTEFLATGGGLTRSDANYRASVAYGPTRQLQTKISIIFCVFSAAQQALVLRDYSTFLTAVAAVLPRILEWALPTSENGRTLPCLETNLNDVQMNLSPSGDPLSWHLLRFLTHLVLVLQTVESNLPVRMLHFCCPT</sequence>
<comment type="caution">
    <text evidence="1">The sequence shown here is derived from an EMBL/GenBank/DDBJ whole genome shotgun (WGS) entry which is preliminary data.</text>
</comment>
<keyword evidence="2" id="KW-1185">Reference proteome</keyword>
<evidence type="ECO:0000313" key="1">
    <source>
        <dbReference type="EMBL" id="VEL36746.1"/>
    </source>
</evidence>
<name>A0A3S5B8A2_9PLAT</name>
<gene>
    <name evidence="1" type="ORF">PXEA_LOCUS30186</name>
</gene>
<dbReference type="EMBL" id="CAAALY010253058">
    <property type="protein sequence ID" value="VEL36746.1"/>
    <property type="molecule type" value="Genomic_DNA"/>
</dbReference>
<dbReference type="Proteomes" id="UP000784294">
    <property type="component" value="Unassembled WGS sequence"/>
</dbReference>
<organism evidence="1 2">
    <name type="scientific">Protopolystoma xenopodis</name>
    <dbReference type="NCBI Taxonomy" id="117903"/>
    <lineage>
        <taxon>Eukaryota</taxon>
        <taxon>Metazoa</taxon>
        <taxon>Spiralia</taxon>
        <taxon>Lophotrochozoa</taxon>
        <taxon>Platyhelminthes</taxon>
        <taxon>Monogenea</taxon>
        <taxon>Polyopisthocotylea</taxon>
        <taxon>Polystomatidea</taxon>
        <taxon>Polystomatidae</taxon>
        <taxon>Protopolystoma</taxon>
    </lineage>
</organism>
<proteinExistence type="predicted"/>
<accession>A0A3S5B8A2</accession>
<dbReference type="AlphaFoldDB" id="A0A3S5B8A2"/>
<evidence type="ECO:0000313" key="2">
    <source>
        <dbReference type="Proteomes" id="UP000784294"/>
    </source>
</evidence>
<reference evidence="1" key="1">
    <citation type="submission" date="2018-11" db="EMBL/GenBank/DDBJ databases">
        <authorList>
            <consortium name="Pathogen Informatics"/>
        </authorList>
    </citation>
    <scope>NUCLEOTIDE SEQUENCE</scope>
</reference>